<dbReference type="InterPro" id="IPR011701">
    <property type="entry name" value="MFS"/>
</dbReference>
<name>A0AAE1FXR8_PETCI</name>
<evidence type="ECO:0000256" key="3">
    <source>
        <dbReference type="ARBA" id="ARBA00022692"/>
    </source>
</evidence>
<feature type="region of interest" description="Disordered" evidence="6">
    <location>
        <begin position="190"/>
        <end position="216"/>
    </location>
</feature>
<evidence type="ECO:0000313" key="9">
    <source>
        <dbReference type="EMBL" id="KAK3882360.1"/>
    </source>
</evidence>
<feature type="transmembrane region" description="Helical" evidence="7">
    <location>
        <begin position="271"/>
        <end position="292"/>
    </location>
</feature>
<gene>
    <name evidence="9" type="ORF">Pcinc_013267</name>
</gene>
<accession>A0AAE1FXR8</accession>
<dbReference type="Proteomes" id="UP001286313">
    <property type="component" value="Unassembled WGS sequence"/>
</dbReference>
<dbReference type="AlphaFoldDB" id="A0AAE1FXR8"/>
<dbReference type="Gene3D" id="1.20.1250.20">
    <property type="entry name" value="MFS general substrate transporter like domains"/>
    <property type="match status" value="1"/>
</dbReference>
<dbReference type="EMBL" id="JAWQEG010001103">
    <property type="protein sequence ID" value="KAK3882360.1"/>
    <property type="molecule type" value="Genomic_DNA"/>
</dbReference>
<dbReference type="PROSITE" id="PS50850">
    <property type="entry name" value="MFS"/>
    <property type="match status" value="1"/>
</dbReference>
<organism evidence="9 10">
    <name type="scientific">Petrolisthes cinctipes</name>
    <name type="common">Flat porcelain crab</name>
    <dbReference type="NCBI Taxonomy" id="88211"/>
    <lineage>
        <taxon>Eukaryota</taxon>
        <taxon>Metazoa</taxon>
        <taxon>Ecdysozoa</taxon>
        <taxon>Arthropoda</taxon>
        <taxon>Crustacea</taxon>
        <taxon>Multicrustacea</taxon>
        <taxon>Malacostraca</taxon>
        <taxon>Eumalacostraca</taxon>
        <taxon>Eucarida</taxon>
        <taxon>Decapoda</taxon>
        <taxon>Pleocyemata</taxon>
        <taxon>Anomura</taxon>
        <taxon>Galatheoidea</taxon>
        <taxon>Porcellanidae</taxon>
        <taxon>Petrolisthes</taxon>
    </lineage>
</organism>
<evidence type="ECO:0000256" key="1">
    <source>
        <dbReference type="ARBA" id="ARBA00004141"/>
    </source>
</evidence>
<reference evidence="9" key="1">
    <citation type="submission" date="2023-10" db="EMBL/GenBank/DDBJ databases">
        <title>Genome assemblies of two species of porcelain crab, Petrolisthes cinctipes and Petrolisthes manimaculis (Anomura: Porcellanidae).</title>
        <authorList>
            <person name="Angst P."/>
        </authorList>
    </citation>
    <scope>NUCLEOTIDE SEQUENCE</scope>
    <source>
        <strain evidence="9">PB745_01</strain>
        <tissue evidence="9">Gill</tissue>
    </source>
</reference>
<feature type="transmembrane region" description="Helical" evidence="7">
    <location>
        <begin position="387"/>
        <end position="409"/>
    </location>
</feature>
<evidence type="ECO:0000256" key="2">
    <source>
        <dbReference type="ARBA" id="ARBA00022448"/>
    </source>
</evidence>
<dbReference type="PANTHER" id="PTHR23504:SF14">
    <property type="entry name" value="MAJOR FACILITATOR SUPERFAMILY DOMAIN-CONTAINING PROTEIN 9"/>
    <property type="match status" value="1"/>
</dbReference>
<keyword evidence="10" id="KW-1185">Reference proteome</keyword>
<keyword evidence="4 7" id="KW-1133">Transmembrane helix</keyword>
<dbReference type="InterPro" id="IPR020846">
    <property type="entry name" value="MFS_dom"/>
</dbReference>
<keyword evidence="2" id="KW-0813">Transport</keyword>
<evidence type="ECO:0000256" key="5">
    <source>
        <dbReference type="ARBA" id="ARBA00023136"/>
    </source>
</evidence>
<evidence type="ECO:0000313" key="10">
    <source>
        <dbReference type="Proteomes" id="UP001286313"/>
    </source>
</evidence>
<evidence type="ECO:0000256" key="6">
    <source>
        <dbReference type="SAM" id="MobiDB-lite"/>
    </source>
</evidence>
<dbReference type="GO" id="GO:0022857">
    <property type="term" value="F:transmembrane transporter activity"/>
    <property type="evidence" value="ECO:0007669"/>
    <property type="project" value="InterPro"/>
</dbReference>
<dbReference type="Pfam" id="PF07690">
    <property type="entry name" value="MFS_1"/>
    <property type="match status" value="1"/>
</dbReference>
<feature type="transmembrane region" description="Helical" evidence="7">
    <location>
        <begin position="357"/>
        <end position="375"/>
    </location>
</feature>
<dbReference type="GO" id="GO:0016020">
    <property type="term" value="C:membrane"/>
    <property type="evidence" value="ECO:0007669"/>
    <property type="project" value="UniProtKB-SubCell"/>
</dbReference>
<comment type="subcellular location">
    <subcellularLocation>
        <location evidence="1">Membrane</location>
        <topology evidence="1">Multi-pass membrane protein</topology>
    </subcellularLocation>
</comment>
<dbReference type="CDD" id="cd17390">
    <property type="entry name" value="MFS_MFSD9"/>
    <property type="match status" value="1"/>
</dbReference>
<feature type="transmembrane region" description="Helical" evidence="7">
    <location>
        <begin position="238"/>
        <end position="259"/>
    </location>
</feature>
<keyword evidence="5 7" id="KW-0472">Membrane</keyword>
<evidence type="ECO:0000256" key="7">
    <source>
        <dbReference type="SAM" id="Phobius"/>
    </source>
</evidence>
<comment type="caution">
    <text evidence="9">The sequence shown here is derived from an EMBL/GenBank/DDBJ whole genome shotgun (WGS) entry which is preliminary data.</text>
</comment>
<feature type="domain" description="Major facilitator superfamily (MFS) profile" evidence="8">
    <location>
        <begin position="6"/>
        <end position="413"/>
    </location>
</feature>
<proteinExistence type="predicted"/>
<feature type="transmembrane region" description="Helical" evidence="7">
    <location>
        <begin position="129"/>
        <end position="148"/>
    </location>
</feature>
<feature type="transmembrane region" description="Helical" evidence="7">
    <location>
        <begin position="160"/>
        <end position="180"/>
    </location>
</feature>
<evidence type="ECO:0000259" key="8">
    <source>
        <dbReference type="PROSITE" id="PS50850"/>
    </source>
</evidence>
<dbReference type="PRINTS" id="PR01035">
    <property type="entry name" value="TCRTETA"/>
</dbReference>
<feature type="compositionally biased region" description="Basic and acidic residues" evidence="6">
    <location>
        <begin position="199"/>
        <end position="216"/>
    </location>
</feature>
<dbReference type="InterPro" id="IPR036259">
    <property type="entry name" value="MFS_trans_sf"/>
</dbReference>
<dbReference type="InterPro" id="IPR001958">
    <property type="entry name" value="Tet-R_TetA/multi-R_MdtG-like"/>
</dbReference>
<sequence length="418" mass="45437">MRAKSIQRLMYLVGFLDLAAVMLILPLFVVHLRQLGMSPLVGGAVRSIYGVLQLITSPLLGWYSDRWGRRPVLLLCLAVSVLGYFTLGASYSIFVMMVSRIITGIFKHSTTLCKSVLADVTEVKERPRVLGLFGTSLAVAVILGPALGGNLTEYEDGFSLVCKISSAIFALNFALCFVFLPSELPLHSGASQNPPDNDDITKDDTVTSQQEKPREAHESLRNVVQIMREMDWKIFGDIFLVDFFLTFGTFCYRSSFVLLIDQMFGANPRTIGYIISFQGIIGAVAGLLTGRISKYYNDPQFELFHGSLVQALAFFALTFAPNIASVILLLIPLSISGTIIHTSTSNILIQRSHPSKVGSVTGFGQSIQAVAGMTTPLLSSLAQEVSVYGPGMMASLSAITGAVLAGFIAHKKTFKKDL</sequence>
<dbReference type="PANTHER" id="PTHR23504">
    <property type="entry name" value="MAJOR FACILITATOR SUPERFAMILY DOMAIN-CONTAINING PROTEIN 10"/>
    <property type="match status" value="1"/>
</dbReference>
<feature type="transmembrane region" description="Helical" evidence="7">
    <location>
        <begin position="44"/>
        <end position="63"/>
    </location>
</feature>
<protein>
    <recommendedName>
        <fullName evidence="8">Major facilitator superfamily (MFS) profile domain-containing protein</fullName>
    </recommendedName>
</protein>
<dbReference type="SUPFAM" id="SSF103473">
    <property type="entry name" value="MFS general substrate transporter"/>
    <property type="match status" value="1"/>
</dbReference>
<feature type="transmembrane region" description="Helical" evidence="7">
    <location>
        <begin position="72"/>
        <end position="94"/>
    </location>
</feature>
<feature type="transmembrane region" description="Helical" evidence="7">
    <location>
        <begin position="9"/>
        <end position="32"/>
    </location>
</feature>
<evidence type="ECO:0000256" key="4">
    <source>
        <dbReference type="ARBA" id="ARBA00022989"/>
    </source>
</evidence>
<keyword evidence="3 7" id="KW-0812">Transmembrane</keyword>
<feature type="transmembrane region" description="Helical" evidence="7">
    <location>
        <begin position="312"/>
        <end position="336"/>
    </location>
</feature>